<evidence type="ECO:0000256" key="1">
    <source>
        <dbReference type="SAM" id="Phobius"/>
    </source>
</evidence>
<keyword evidence="4" id="KW-1185">Reference proteome</keyword>
<dbReference type="EMBL" id="QLMK01000001">
    <property type="protein sequence ID" value="RAK34159.1"/>
    <property type="molecule type" value="Genomic_DNA"/>
</dbReference>
<sequence length="88" mass="10132">MSDRVNRFLGDTPGRVVVKLILISIVVGVVMSTFNWTPYDILWNIRDFFLHVWNMGFSALARFADYLILGAAVVIPAFILLRILSYRR</sequence>
<keyword evidence="1" id="KW-0812">Transmembrane</keyword>
<proteinExistence type="predicted"/>
<evidence type="ECO:0000313" key="3">
    <source>
        <dbReference type="EMBL" id="RAK34159.1"/>
    </source>
</evidence>
<name>A0A364K047_9HYPH</name>
<dbReference type="Pfam" id="PF20061">
    <property type="entry name" value="DUF6460"/>
    <property type="match status" value="1"/>
</dbReference>
<dbReference type="InterPro" id="IPR045594">
    <property type="entry name" value="DUF6460"/>
</dbReference>
<organism evidence="3 4">
    <name type="scientific">Falsochrobactrum ovis</name>
    <dbReference type="NCBI Taxonomy" id="1293442"/>
    <lineage>
        <taxon>Bacteria</taxon>
        <taxon>Pseudomonadati</taxon>
        <taxon>Pseudomonadota</taxon>
        <taxon>Alphaproteobacteria</taxon>
        <taxon>Hyphomicrobiales</taxon>
        <taxon>Brucellaceae</taxon>
        <taxon>Falsochrobactrum</taxon>
    </lineage>
</organism>
<comment type="caution">
    <text evidence="3">The sequence shown here is derived from an EMBL/GenBank/DDBJ whole genome shotgun (WGS) entry which is preliminary data.</text>
</comment>
<dbReference type="AlphaFoldDB" id="A0A364K047"/>
<keyword evidence="1" id="KW-0472">Membrane</keyword>
<feature type="domain" description="DUF6460" evidence="2">
    <location>
        <begin position="52"/>
        <end position="87"/>
    </location>
</feature>
<dbReference type="RefSeq" id="WP_111573999.1">
    <property type="nucleotide sequence ID" value="NZ_JBHEEY010000001.1"/>
</dbReference>
<dbReference type="Proteomes" id="UP000249453">
    <property type="component" value="Unassembled WGS sequence"/>
</dbReference>
<protein>
    <recommendedName>
        <fullName evidence="2">DUF6460 domain-containing protein</fullName>
    </recommendedName>
</protein>
<evidence type="ECO:0000313" key="4">
    <source>
        <dbReference type="Proteomes" id="UP000249453"/>
    </source>
</evidence>
<reference evidence="3 4" key="1">
    <citation type="submission" date="2018-06" db="EMBL/GenBank/DDBJ databases">
        <title>Genomic Encyclopedia of Type Strains, Phase IV (KMG-IV): sequencing the most valuable type-strain genomes for metagenomic binning, comparative biology and taxonomic classification.</title>
        <authorList>
            <person name="Goeker M."/>
        </authorList>
    </citation>
    <scope>NUCLEOTIDE SEQUENCE [LARGE SCALE GENOMIC DNA]</scope>
    <source>
        <strain evidence="3 4">DSM 26720</strain>
    </source>
</reference>
<keyword evidence="1" id="KW-1133">Transmembrane helix</keyword>
<feature type="transmembrane region" description="Helical" evidence="1">
    <location>
        <begin position="20"/>
        <end position="39"/>
    </location>
</feature>
<evidence type="ECO:0000259" key="2">
    <source>
        <dbReference type="Pfam" id="PF20061"/>
    </source>
</evidence>
<feature type="transmembrane region" description="Helical" evidence="1">
    <location>
        <begin position="59"/>
        <end position="84"/>
    </location>
</feature>
<accession>A0A364K047</accession>
<dbReference type="OrthoDB" id="8480887at2"/>
<gene>
    <name evidence="3" type="ORF">C7374_101493</name>
</gene>